<name>A0ABX3ZGN8_9BACL</name>
<evidence type="ECO:0000313" key="2">
    <source>
        <dbReference type="Proteomes" id="UP000196594"/>
    </source>
</evidence>
<dbReference type="RefSeq" id="WP_087617542.1">
    <property type="nucleotide sequence ID" value="NZ_JAFBEY010000005.1"/>
</dbReference>
<accession>A0ABX3ZGN8</accession>
<protein>
    <submittedName>
        <fullName evidence="1">Uncharacterized protein</fullName>
    </submittedName>
</protein>
<gene>
    <name evidence="1" type="ORF">CBM15_10985</name>
</gene>
<dbReference type="Proteomes" id="UP000196594">
    <property type="component" value="Unassembled WGS sequence"/>
</dbReference>
<sequence length="104" mass="12129">MKKATILMITVALLVLASCGGPFISTTSMLIVIEKGRSSDYKEYWVKAYDPNNQTKEEAFKIEVQEEMVWNLIEEDKEYFSLYSKEGDKSWVLEQIEHIENQKE</sequence>
<keyword evidence="2" id="KW-1185">Reference proteome</keyword>
<comment type="caution">
    <text evidence="1">The sequence shown here is derived from an EMBL/GenBank/DDBJ whole genome shotgun (WGS) entry which is preliminary data.</text>
</comment>
<evidence type="ECO:0000313" key="1">
    <source>
        <dbReference type="EMBL" id="OUZ38635.1"/>
    </source>
</evidence>
<dbReference type="EMBL" id="NHNT01000007">
    <property type="protein sequence ID" value="OUZ38635.1"/>
    <property type="molecule type" value="Genomic_DNA"/>
</dbReference>
<reference evidence="1 2" key="1">
    <citation type="journal article" date="2017" name="Int. J. Syst. Evol. Microbiol.">
        <title>Solibacillus kalamii sp. nov., isolated from a high-efficiency particulate arrestance filter system used in the International Space Station.</title>
        <authorList>
            <person name="Checinska Sielaff A."/>
            <person name="Kumar R.M."/>
            <person name="Pal D."/>
            <person name="Mayilraj S."/>
            <person name="Venkateswaran K."/>
        </authorList>
    </citation>
    <scope>NUCLEOTIDE SEQUENCE [LARGE SCALE GENOMIC DNA]</scope>
    <source>
        <strain evidence="1 2">ISSFR-015</strain>
    </source>
</reference>
<proteinExistence type="predicted"/>
<dbReference type="PROSITE" id="PS51257">
    <property type="entry name" value="PROKAR_LIPOPROTEIN"/>
    <property type="match status" value="1"/>
</dbReference>
<organism evidence="1 2">
    <name type="scientific">Solibacillus kalamii</name>
    <dbReference type="NCBI Taxonomy" id="1748298"/>
    <lineage>
        <taxon>Bacteria</taxon>
        <taxon>Bacillati</taxon>
        <taxon>Bacillota</taxon>
        <taxon>Bacilli</taxon>
        <taxon>Bacillales</taxon>
        <taxon>Caryophanaceae</taxon>
        <taxon>Solibacillus</taxon>
    </lineage>
</organism>